<dbReference type="Pfam" id="PF01756">
    <property type="entry name" value="ACOX"/>
    <property type="match status" value="1"/>
</dbReference>
<gene>
    <name evidence="4" type="ORF">DPX39_020021700</name>
</gene>
<dbReference type="Gene3D" id="1.20.140.10">
    <property type="entry name" value="Butyryl-CoA Dehydrogenase, subunit A, domain 3"/>
    <property type="match status" value="2"/>
</dbReference>
<dbReference type="PANTHER" id="PTHR10909:SF250">
    <property type="entry name" value="PEROXISOMAL ACYL-COENZYME A OXIDASE 1"/>
    <property type="match status" value="1"/>
</dbReference>
<dbReference type="SUPFAM" id="SSF56645">
    <property type="entry name" value="Acyl-CoA dehydrogenase NM domain-like"/>
    <property type="match status" value="1"/>
</dbReference>
<reference evidence="4 5" key="1">
    <citation type="submission" date="2018-09" db="EMBL/GenBank/DDBJ databases">
        <title>whole genome sequence of T. equiperdum IVM-t1 strain.</title>
        <authorList>
            <person name="Suganuma K."/>
        </authorList>
    </citation>
    <scope>NUCLEOTIDE SEQUENCE [LARGE SCALE GENOMIC DNA]</scope>
    <source>
        <strain evidence="4 5">IVM-t1</strain>
    </source>
</reference>
<dbReference type="GO" id="GO:0071949">
    <property type="term" value="F:FAD binding"/>
    <property type="evidence" value="ECO:0007669"/>
    <property type="project" value="InterPro"/>
</dbReference>
<evidence type="ECO:0000256" key="2">
    <source>
        <dbReference type="ARBA" id="ARBA00023002"/>
    </source>
</evidence>
<accession>A0A3L6LHI2</accession>
<comment type="caution">
    <text evidence="4">The sequence shown here is derived from an EMBL/GenBank/DDBJ whole genome shotgun (WGS) entry which is preliminary data.</text>
</comment>
<dbReference type="EMBL" id="QSBY01000002">
    <property type="protein sequence ID" value="RHW74110.1"/>
    <property type="molecule type" value="Genomic_DNA"/>
</dbReference>
<evidence type="ECO:0000313" key="5">
    <source>
        <dbReference type="Proteomes" id="UP000266743"/>
    </source>
</evidence>
<dbReference type="GO" id="GO:0005504">
    <property type="term" value="F:fatty acid binding"/>
    <property type="evidence" value="ECO:0007669"/>
    <property type="project" value="TreeGrafter"/>
</dbReference>
<dbReference type="GO" id="GO:0005777">
    <property type="term" value="C:peroxisome"/>
    <property type="evidence" value="ECO:0007669"/>
    <property type="project" value="InterPro"/>
</dbReference>
<dbReference type="GO" id="GO:0003997">
    <property type="term" value="F:acyl-CoA oxidase activity"/>
    <property type="evidence" value="ECO:0007669"/>
    <property type="project" value="InterPro"/>
</dbReference>
<dbReference type="Gene3D" id="2.40.110.10">
    <property type="entry name" value="Butyryl-CoA Dehydrogenase, subunit A, domain 2"/>
    <property type="match status" value="1"/>
</dbReference>
<feature type="domain" description="Acyl-CoA oxidase C-terminal" evidence="3">
    <location>
        <begin position="544"/>
        <end position="655"/>
    </location>
</feature>
<name>A0A3L6LHI2_9TRYP</name>
<evidence type="ECO:0000259" key="3">
    <source>
        <dbReference type="Pfam" id="PF01756"/>
    </source>
</evidence>
<proteinExistence type="inferred from homology"/>
<dbReference type="InterPro" id="IPR036250">
    <property type="entry name" value="AcylCo_DH-like_C"/>
</dbReference>
<evidence type="ECO:0000313" key="4">
    <source>
        <dbReference type="EMBL" id="RHW74110.1"/>
    </source>
</evidence>
<dbReference type="Proteomes" id="UP000266743">
    <property type="component" value="Chromosome 2"/>
</dbReference>
<dbReference type="SUPFAM" id="SSF47203">
    <property type="entry name" value="Acyl-CoA dehydrogenase C-terminal domain-like"/>
    <property type="match status" value="2"/>
</dbReference>
<dbReference type="FunFam" id="2.40.110.10:FF:000042">
    <property type="entry name" value="Acyl-CoA oxidase, putative"/>
    <property type="match status" value="1"/>
</dbReference>
<evidence type="ECO:0000256" key="1">
    <source>
        <dbReference type="ARBA" id="ARBA00006288"/>
    </source>
</evidence>
<dbReference type="PANTHER" id="PTHR10909">
    <property type="entry name" value="ELECTRON TRANSPORT OXIDOREDUCTASE"/>
    <property type="match status" value="1"/>
</dbReference>
<dbReference type="InterPro" id="IPR046373">
    <property type="entry name" value="Acyl-CoA_Oxase/DH_mid-dom_sf"/>
</dbReference>
<protein>
    <submittedName>
        <fullName evidence="4">Acyl-CoA oxidase</fullName>
    </submittedName>
</protein>
<dbReference type="InterPro" id="IPR002655">
    <property type="entry name" value="Acyl-CoA_oxidase_C"/>
</dbReference>
<organism evidence="4 5">
    <name type="scientific">Trypanosoma brucei equiperdum</name>
    <dbReference type="NCBI Taxonomy" id="630700"/>
    <lineage>
        <taxon>Eukaryota</taxon>
        <taxon>Discoba</taxon>
        <taxon>Euglenozoa</taxon>
        <taxon>Kinetoplastea</taxon>
        <taxon>Metakinetoplastina</taxon>
        <taxon>Trypanosomatida</taxon>
        <taxon>Trypanosomatidae</taxon>
        <taxon>Trypanosoma</taxon>
    </lineage>
</organism>
<comment type="similarity">
    <text evidence="1">Belongs to the acyl-CoA oxidase family.</text>
</comment>
<dbReference type="GO" id="GO:0055088">
    <property type="term" value="P:lipid homeostasis"/>
    <property type="evidence" value="ECO:0007669"/>
    <property type="project" value="TreeGrafter"/>
</dbReference>
<dbReference type="GO" id="GO:0033540">
    <property type="term" value="P:fatty acid beta-oxidation using acyl-CoA oxidase"/>
    <property type="evidence" value="ECO:0007669"/>
    <property type="project" value="TreeGrafter"/>
</dbReference>
<dbReference type="InterPro" id="IPR009100">
    <property type="entry name" value="AcylCoA_DH/oxidase_NM_dom_sf"/>
</dbReference>
<dbReference type="InterPro" id="IPR012258">
    <property type="entry name" value="Acyl-CoA_oxidase"/>
</dbReference>
<dbReference type="AlphaFoldDB" id="A0A3L6LHI2"/>
<sequence>MMCKGLFSKLPPNIVYRFLYANTGLKSCCWKAPLTAQRRTFHRSPQLHFELNPSQQMYSMEHAFEEPTFRFICEGIDIDYKEEVRRALMEVLPRNPSNFVVRDDLPQSQGSSVQRTVQLLRAIAKKRLLSFAQVNSTPHLFCTFYEVIAMCCTPLALLAADHFTFAAMIALYGSKEMKALLLDHVDSCHIVGAIAHRELIAEGVPLNTEARYNRGENVFVLRGSGKFAVVGAVCADWAIVTATLTLNKDDNMGIHAFAVQLREGGVLKKGVSARPINGENEAMTAAGVGVLHFENVTIPVTSLLLPSEIVDGKLVFAGGAATLTSVQALTRQMRLASGALYVGTLKRSLTNIVRYVAQKWMVGPDGRRNYPVFGVQHVQSPLVKLLCTSYVYMTLWRRVLPAFTKPEAQPADYEDEMKLAGTLYFLTDNLSTLKSFADDFMDVHSSLRSTGTCDVLLTVQMRRDGLDHSSLIREVAFKSVVKNVGTTHWGWWLSSCFQSFAALDRFVKNPFYSPRIADLGRHRIFFSHKHYREKKRLRQSREIERRKGGSEHQWYDWVMFRHEQVVHCGEAYMEMFALEVMMDETQACTDPRARKILRDMGWIFALSRQQDRLDYFLTQQMMSPSKSCILSSHLDNIVTVMAPQCVNLVDAFQVPRALRAPCAAEDMESYWTIPGTDTGIQRGDKVLLFGDRKPFGNTKAEQEKMEESREDFDLFHGLAGKQSFAQEK</sequence>
<keyword evidence="2" id="KW-0560">Oxidoreductase</keyword>